<dbReference type="CDD" id="cd21037">
    <property type="entry name" value="MLKL_NTD"/>
    <property type="match status" value="1"/>
</dbReference>
<evidence type="ECO:0000313" key="2">
    <source>
        <dbReference type="Proteomes" id="UP000313359"/>
    </source>
</evidence>
<dbReference type="Proteomes" id="UP000313359">
    <property type="component" value="Unassembled WGS sequence"/>
</dbReference>
<evidence type="ECO:0000313" key="1">
    <source>
        <dbReference type="EMBL" id="RPD54460.1"/>
    </source>
</evidence>
<dbReference type="GO" id="GO:0007166">
    <property type="term" value="P:cell surface receptor signaling pathway"/>
    <property type="evidence" value="ECO:0007669"/>
    <property type="project" value="InterPro"/>
</dbReference>
<name>A0A5C2RUW5_9APHY</name>
<sequence length="240" mass="26861">MPIPSTLASSTKSSSDTVKMPFKLSLSRLLPPFFDPRIRQETLGDVPRNAVPTRTTLQTRIVRFARFLRPRRSTGLSGIKMMAVVVGQVGSAAPVPMIQPIADGVKKIVEHCETARMHKKECMELKDLVLKYVDMLEMATEGTCEEKMDPHLAYALAELDDELLRIHTTMQELSRKGVVKRIISATKDAGLLAKHRQSLQDALTRFQTRQSIQLSIDTADIVHQVQALKLAGRRLIGLFF</sequence>
<gene>
    <name evidence="1" type="ORF">L227DRAFT_604025</name>
</gene>
<dbReference type="EMBL" id="ML122305">
    <property type="protein sequence ID" value="RPD54460.1"/>
    <property type="molecule type" value="Genomic_DNA"/>
</dbReference>
<reference evidence="1" key="1">
    <citation type="journal article" date="2018" name="Genome Biol. Evol.">
        <title>Genomics and development of Lentinus tigrinus, a white-rot wood-decaying mushroom with dimorphic fruiting bodies.</title>
        <authorList>
            <person name="Wu B."/>
            <person name="Xu Z."/>
            <person name="Knudson A."/>
            <person name="Carlson A."/>
            <person name="Chen N."/>
            <person name="Kovaka S."/>
            <person name="LaButti K."/>
            <person name="Lipzen A."/>
            <person name="Pennachio C."/>
            <person name="Riley R."/>
            <person name="Schakwitz W."/>
            <person name="Umezawa K."/>
            <person name="Ohm R.A."/>
            <person name="Grigoriev I.V."/>
            <person name="Nagy L.G."/>
            <person name="Gibbons J."/>
            <person name="Hibbett D."/>
        </authorList>
    </citation>
    <scope>NUCLEOTIDE SEQUENCE [LARGE SCALE GENOMIC DNA]</scope>
    <source>
        <strain evidence="1">ALCF2SS1-6</strain>
    </source>
</reference>
<proteinExistence type="predicted"/>
<dbReference type="InterPro" id="IPR036537">
    <property type="entry name" value="Adaptor_Cbl_N_dom_sf"/>
</dbReference>
<protein>
    <submittedName>
        <fullName evidence="1">Uncharacterized protein</fullName>
    </submittedName>
</protein>
<dbReference type="OrthoDB" id="10570816at2759"/>
<dbReference type="AlphaFoldDB" id="A0A5C2RUW5"/>
<keyword evidence="2" id="KW-1185">Reference proteome</keyword>
<organism evidence="1 2">
    <name type="scientific">Lentinus tigrinus ALCF2SS1-6</name>
    <dbReference type="NCBI Taxonomy" id="1328759"/>
    <lineage>
        <taxon>Eukaryota</taxon>
        <taxon>Fungi</taxon>
        <taxon>Dikarya</taxon>
        <taxon>Basidiomycota</taxon>
        <taxon>Agaricomycotina</taxon>
        <taxon>Agaricomycetes</taxon>
        <taxon>Polyporales</taxon>
        <taxon>Polyporaceae</taxon>
        <taxon>Lentinus</taxon>
    </lineage>
</organism>
<dbReference type="Gene3D" id="1.20.930.20">
    <property type="entry name" value="Adaptor protein Cbl, N-terminal domain"/>
    <property type="match status" value="1"/>
</dbReference>
<accession>A0A5C2RUW5</accession>
<dbReference type="InterPro" id="IPR059179">
    <property type="entry name" value="MLKL-like_MCAfunc"/>
</dbReference>